<evidence type="ECO:0000256" key="2">
    <source>
        <dbReference type="SAM" id="SignalP"/>
    </source>
</evidence>
<organism evidence="3 4">
    <name type="scientific">Stutzerimonas kirkiae</name>
    <dbReference type="NCBI Taxonomy" id="2211392"/>
    <lineage>
        <taxon>Bacteria</taxon>
        <taxon>Pseudomonadati</taxon>
        <taxon>Pseudomonadota</taxon>
        <taxon>Gammaproteobacteria</taxon>
        <taxon>Pseudomonadales</taxon>
        <taxon>Pseudomonadaceae</taxon>
        <taxon>Stutzerimonas</taxon>
    </lineage>
</organism>
<evidence type="ECO:0000313" key="3">
    <source>
        <dbReference type="EMBL" id="TBU93277.1"/>
    </source>
</evidence>
<keyword evidence="4" id="KW-1185">Reference proteome</keyword>
<feature type="signal peptide" evidence="2">
    <location>
        <begin position="1"/>
        <end position="30"/>
    </location>
</feature>
<evidence type="ECO:0000256" key="1">
    <source>
        <dbReference type="SAM" id="MobiDB-lite"/>
    </source>
</evidence>
<dbReference type="InterPro" id="IPR007939">
    <property type="entry name" value="Cu-R_B_prcur"/>
</dbReference>
<dbReference type="Pfam" id="PF05275">
    <property type="entry name" value="CopB"/>
    <property type="match status" value="1"/>
</dbReference>
<dbReference type="OrthoDB" id="9778934at2"/>
<gene>
    <name evidence="3" type="ORF">DNJ96_14140</name>
</gene>
<dbReference type="GO" id="GO:0006878">
    <property type="term" value="P:intracellular copper ion homeostasis"/>
    <property type="evidence" value="ECO:0007669"/>
    <property type="project" value="InterPro"/>
</dbReference>
<dbReference type="AlphaFoldDB" id="A0A4Q9R3D4"/>
<feature type="region of interest" description="Disordered" evidence="1">
    <location>
        <begin position="33"/>
        <end position="91"/>
    </location>
</feature>
<dbReference type="SUPFAM" id="SSF56935">
    <property type="entry name" value="Porins"/>
    <property type="match status" value="1"/>
</dbReference>
<dbReference type="RefSeq" id="WP_131184980.1">
    <property type="nucleotide sequence ID" value="NZ_QJUO01000020.1"/>
</dbReference>
<reference evidence="3 4" key="1">
    <citation type="submission" date="2018-06" db="EMBL/GenBank/DDBJ databases">
        <title>Three novel Pseudomonas species isolated from symptomatic oak.</title>
        <authorList>
            <person name="Bueno-Gonzalez V."/>
            <person name="Brady C."/>
        </authorList>
    </citation>
    <scope>NUCLEOTIDE SEQUENCE [LARGE SCALE GENOMIC DNA]</scope>
    <source>
        <strain evidence="3 4">P17C</strain>
    </source>
</reference>
<dbReference type="GO" id="GO:0005507">
    <property type="term" value="F:copper ion binding"/>
    <property type="evidence" value="ECO:0007669"/>
    <property type="project" value="InterPro"/>
</dbReference>
<keyword evidence="2" id="KW-0732">Signal</keyword>
<feature type="chain" id="PRO_5020899293" evidence="2">
    <location>
        <begin position="31"/>
        <end position="324"/>
    </location>
</feature>
<proteinExistence type="predicted"/>
<dbReference type="GO" id="GO:0009279">
    <property type="term" value="C:cell outer membrane"/>
    <property type="evidence" value="ECO:0007669"/>
    <property type="project" value="InterPro"/>
</dbReference>
<feature type="compositionally biased region" description="Basic and acidic residues" evidence="1">
    <location>
        <begin position="33"/>
        <end position="55"/>
    </location>
</feature>
<dbReference type="EMBL" id="QJUP01000021">
    <property type="protein sequence ID" value="TBU93277.1"/>
    <property type="molecule type" value="Genomic_DNA"/>
</dbReference>
<dbReference type="Proteomes" id="UP000292639">
    <property type="component" value="Unassembled WGS sequence"/>
</dbReference>
<name>A0A4Q9R3D4_9GAMM</name>
<protein>
    <submittedName>
        <fullName evidence="3">Copper resistance protein CopB</fullName>
    </submittedName>
</protein>
<accession>A0A4Q9R3D4</accession>
<evidence type="ECO:0000313" key="4">
    <source>
        <dbReference type="Proteomes" id="UP000292639"/>
    </source>
</evidence>
<sequence>MHRPTHSSLSGLPLLGLLLLGPLGSLPLAAAEDHATHADHGQHDHGRHATHDEHAPPSSPEQGQHGHSGHNAHGMHPPQPSTHDSHHHEEAPVPAVTDADRAAAFPQLREHSMHAGSLNSLLLVDQLEWQDGDAGSTLAWDIDGWLGGDIDRLRLRSEGERVTGKTDHAELQALWGHAIGPWWESVLGLRQDFKPGPAQTWAALGIQGTPLYGLEAEATAYLGEGGQSALRLGAEYDLLLSQRLVLQPSAEANLYGRTDESREIGAGFSDLQLGLRLRYEIRREFAPYIGVDWQRHYGNSADLRRANGEDSEETRLVLGVRFWF</sequence>
<comment type="caution">
    <text evidence="3">The sequence shown here is derived from an EMBL/GenBank/DDBJ whole genome shotgun (WGS) entry which is preliminary data.</text>
</comment>